<dbReference type="EMBL" id="KL142389">
    <property type="protein sequence ID" value="KDR72205.1"/>
    <property type="molecule type" value="Genomic_DNA"/>
</dbReference>
<reference evidence="2" key="1">
    <citation type="journal article" date="2014" name="Proc. Natl. Acad. Sci. U.S.A.">
        <title>Extensive sampling of basidiomycete genomes demonstrates inadequacy of the white-rot/brown-rot paradigm for wood decay fungi.</title>
        <authorList>
            <person name="Riley R."/>
            <person name="Salamov A.A."/>
            <person name="Brown D.W."/>
            <person name="Nagy L.G."/>
            <person name="Floudas D."/>
            <person name="Held B.W."/>
            <person name="Levasseur A."/>
            <person name="Lombard V."/>
            <person name="Morin E."/>
            <person name="Otillar R."/>
            <person name="Lindquist E.A."/>
            <person name="Sun H."/>
            <person name="LaButti K.M."/>
            <person name="Schmutz J."/>
            <person name="Jabbour D."/>
            <person name="Luo H."/>
            <person name="Baker S.E."/>
            <person name="Pisabarro A.G."/>
            <person name="Walton J.D."/>
            <person name="Blanchette R.A."/>
            <person name="Henrissat B."/>
            <person name="Martin F."/>
            <person name="Cullen D."/>
            <person name="Hibbett D.S."/>
            <person name="Grigoriev I.V."/>
        </authorList>
    </citation>
    <scope>NUCLEOTIDE SEQUENCE [LARGE SCALE GENOMIC DNA]</scope>
    <source>
        <strain evidence="2">CBS 339.88</strain>
    </source>
</reference>
<evidence type="ECO:0000313" key="1">
    <source>
        <dbReference type="EMBL" id="KDR72205.1"/>
    </source>
</evidence>
<dbReference type="Proteomes" id="UP000027222">
    <property type="component" value="Unassembled WGS sequence"/>
</dbReference>
<organism evidence="1 2">
    <name type="scientific">Galerina marginata (strain CBS 339.88)</name>
    <dbReference type="NCBI Taxonomy" id="685588"/>
    <lineage>
        <taxon>Eukaryota</taxon>
        <taxon>Fungi</taxon>
        <taxon>Dikarya</taxon>
        <taxon>Basidiomycota</taxon>
        <taxon>Agaricomycotina</taxon>
        <taxon>Agaricomycetes</taxon>
        <taxon>Agaricomycetidae</taxon>
        <taxon>Agaricales</taxon>
        <taxon>Agaricineae</taxon>
        <taxon>Strophariaceae</taxon>
        <taxon>Galerina</taxon>
    </lineage>
</organism>
<proteinExistence type="predicted"/>
<dbReference type="AlphaFoldDB" id="A0A067SMN5"/>
<dbReference type="HOGENOM" id="CLU_355270_0_0_1"/>
<protein>
    <submittedName>
        <fullName evidence="1">Uncharacterized protein</fullName>
    </submittedName>
</protein>
<gene>
    <name evidence="1" type="ORF">GALMADRAFT_766091</name>
</gene>
<name>A0A067SMN5_GALM3</name>
<accession>A0A067SMN5</accession>
<keyword evidence="2" id="KW-1185">Reference proteome</keyword>
<evidence type="ECO:0000313" key="2">
    <source>
        <dbReference type="Proteomes" id="UP000027222"/>
    </source>
</evidence>
<sequence>MAPKSTVKHATPATSAGFFVSNASDLNRVRAVSAGAFLNPYAARLESMLVRDPAFFPPPSLTTSAPLLSLATHRSPYQRGRKTSFLDLPAEIQTRIITLVCLIPHNISRPVKRKVTQHESITPSPHSLLRLAASCKTLHDTVFGMQNLFTSLTMEITLRPEVSTIRNFERVRKNIQDDVILMQGFFGKSGGTLPLRLGYSIRFGVDTPASTIDQFNLRAMPITQQLIFNPTFIGRWQVLDLCMPTYAPFTSLLYALAAPPATRPPRRDPVPMSDFNAELSLQASKPSFTSLRMLHLLAPYPPPPGKTVDGEDAVNLFLRFSVGAPLLSSIKLDFCAPLNPLKFSEGVAVQPFFTTNSVMTLHHIAEGARDAADKENMRAFTRNAMKPLWARRKTTFPDNADFAAIRIAQHVQGSQVWWAGLQQLTLSTGTITEKLFYVLAHMIGLQRLDIWLGEDRPMREMAPETTLNIPLPHLTVLIVRCAENLELLRHIHTPKLEGLYLQMRHFELCRKWRPGTPPGPTAFAFKRILGIDPTTFDLEVEKKTMTILRRFFLGYTSRPLHPEAPNPVPLPLRHLKLVALPIRDISVPEMLRSVPKLEELRMWWGPGGSFVEALADATLVPRLSHLELHLAKSRVVPRLVDRLKDAMRLRSQVFELNVSEAKGSVPTTGADWSLCRPTLDDDGFTFVDADGDGMEVDTDLGAPMAVDVIEIEDSDNGDSDLEEGEIREMVADRAGRRQLRHSSFPTDLKTAEYQNISNVAFEPLVISLNLTKQQCPCGTRWMEPEVDVSI</sequence>